<dbReference type="EMBL" id="QKTX01000002">
    <property type="protein sequence ID" value="PZV86390.1"/>
    <property type="molecule type" value="Genomic_DNA"/>
</dbReference>
<dbReference type="GO" id="GO:0004066">
    <property type="term" value="F:asparagine synthase (glutamine-hydrolyzing) activity"/>
    <property type="evidence" value="ECO:0007669"/>
    <property type="project" value="UniProtKB-EC"/>
</dbReference>
<organism evidence="11 12">
    <name type="scientific">Algoriphagus aquaeductus</name>
    <dbReference type="NCBI Taxonomy" id="475299"/>
    <lineage>
        <taxon>Bacteria</taxon>
        <taxon>Pseudomonadati</taxon>
        <taxon>Bacteroidota</taxon>
        <taxon>Cytophagia</taxon>
        <taxon>Cytophagales</taxon>
        <taxon>Cyclobacteriaceae</taxon>
        <taxon>Algoriphagus</taxon>
    </lineage>
</organism>
<dbReference type="Pfam" id="PF00733">
    <property type="entry name" value="Asn_synthase"/>
    <property type="match status" value="1"/>
</dbReference>
<dbReference type="CDD" id="cd01991">
    <property type="entry name" value="Asn_synthase_B_C"/>
    <property type="match status" value="1"/>
</dbReference>
<dbReference type="AlphaFoldDB" id="A0A326RWE8"/>
<dbReference type="PIRSF" id="PIRSF001589">
    <property type="entry name" value="Asn_synthetase_glu-h"/>
    <property type="match status" value="1"/>
</dbReference>
<evidence type="ECO:0000259" key="10">
    <source>
        <dbReference type="PROSITE" id="PS51278"/>
    </source>
</evidence>
<dbReference type="PANTHER" id="PTHR43284">
    <property type="entry name" value="ASPARAGINE SYNTHETASE (GLUTAMINE-HYDROLYZING)"/>
    <property type="match status" value="1"/>
</dbReference>
<evidence type="ECO:0000313" key="12">
    <source>
        <dbReference type="Proteomes" id="UP000248917"/>
    </source>
</evidence>
<evidence type="ECO:0000256" key="9">
    <source>
        <dbReference type="PIRSR" id="PIRSR001589-2"/>
    </source>
</evidence>
<comment type="caution">
    <text evidence="11">The sequence shown here is derived from an EMBL/GenBank/DDBJ whole genome shotgun (WGS) entry which is preliminary data.</text>
</comment>
<keyword evidence="5 9" id="KW-0067">ATP-binding</keyword>
<feature type="active site" description="For GATase activity" evidence="8">
    <location>
        <position position="2"/>
    </location>
</feature>
<dbReference type="Gene3D" id="3.40.50.620">
    <property type="entry name" value="HUPs"/>
    <property type="match status" value="1"/>
</dbReference>
<dbReference type="Pfam" id="PF13537">
    <property type="entry name" value="GATase_7"/>
    <property type="match status" value="1"/>
</dbReference>
<evidence type="ECO:0000256" key="4">
    <source>
        <dbReference type="ARBA" id="ARBA00022741"/>
    </source>
</evidence>
<evidence type="ECO:0000256" key="5">
    <source>
        <dbReference type="ARBA" id="ARBA00022840"/>
    </source>
</evidence>
<keyword evidence="8" id="KW-0061">Asparagine biosynthesis</keyword>
<dbReference type="InterPro" id="IPR017932">
    <property type="entry name" value="GATase_2_dom"/>
</dbReference>
<accession>A0A326RWE8</accession>
<reference evidence="11 12" key="1">
    <citation type="submission" date="2018-06" db="EMBL/GenBank/DDBJ databases">
        <title>Genomic Encyclopedia of Archaeal and Bacterial Type Strains, Phase II (KMG-II): from individual species to whole genera.</title>
        <authorList>
            <person name="Goeker M."/>
        </authorList>
    </citation>
    <scope>NUCLEOTIDE SEQUENCE [LARGE SCALE GENOMIC DNA]</scope>
    <source>
        <strain evidence="11 12">T4</strain>
    </source>
</reference>
<comment type="pathway">
    <text evidence="1">Amino-acid biosynthesis; L-asparagine biosynthesis; L-asparagine from L-aspartate (L-Gln route): step 1/1.</text>
</comment>
<dbReference type="SUPFAM" id="SSF56235">
    <property type="entry name" value="N-terminal nucleophile aminohydrolases (Ntn hydrolases)"/>
    <property type="match status" value="1"/>
</dbReference>
<comment type="catalytic activity">
    <reaction evidence="7">
        <text>L-aspartate + L-glutamine + ATP + H2O = L-asparagine + L-glutamate + AMP + diphosphate + H(+)</text>
        <dbReference type="Rhea" id="RHEA:12228"/>
        <dbReference type="ChEBI" id="CHEBI:15377"/>
        <dbReference type="ChEBI" id="CHEBI:15378"/>
        <dbReference type="ChEBI" id="CHEBI:29985"/>
        <dbReference type="ChEBI" id="CHEBI:29991"/>
        <dbReference type="ChEBI" id="CHEBI:30616"/>
        <dbReference type="ChEBI" id="CHEBI:33019"/>
        <dbReference type="ChEBI" id="CHEBI:58048"/>
        <dbReference type="ChEBI" id="CHEBI:58359"/>
        <dbReference type="ChEBI" id="CHEBI:456215"/>
        <dbReference type="EC" id="6.3.5.4"/>
    </reaction>
</comment>
<dbReference type="SUPFAM" id="SSF52402">
    <property type="entry name" value="Adenine nucleotide alpha hydrolases-like"/>
    <property type="match status" value="1"/>
</dbReference>
<dbReference type="PANTHER" id="PTHR43284:SF1">
    <property type="entry name" value="ASPARAGINE SYNTHETASE"/>
    <property type="match status" value="1"/>
</dbReference>
<dbReference type="GO" id="GO:0005524">
    <property type="term" value="F:ATP binding"/>
    <property type="evidence" value="ECO:0007669"/>
    <property type="project" value="UniProtKB-KW"/>
</dbReference>
<dbReference type="InterPro" id="IPR033738">
    <property type="entry name" value="AsnB_N"/>
</dbReference>
<evidence type="ECO:0000256" key="1">
    <source>
        <dbReference type="ARBA" id="ARBA00005187"/>
    </source>
</evidence>
<keyword evidence="8" id="KW-0028">Amino-acid biosynthesis</keyword>
<dbReference type="InterPro" id="IPR006426">
    <property type="entry name" value="Asn_synth_AEB"/>
</dbReference>
<dbReference type="Gene3D" id="3.60.20.10">
    <property type="entry name" value="Glutamine Phosphoribosylpyrophosphate, subunit 1, domain 1"/>
    <property type="match status" value="1"/>
</dbReference>
<dbReference type="InterPro" id="IPR029055">
    <property type="entry name" value="Ntn_hydrolases_N"/>
</dbReference>
<sequence>MCGIHLIWGKGANESAIKSLVSRSRHRGPDQEAVLSPWPGLWIGVNRLRILHPGPDADQPFWTGDGTGLLIWNGEIYNFRALRKLLQSMGVAFVTQSDTEVLVYYLKYFGADGLKKIQGMFALFYVDLISKSVLVARDPNGEKPLYFSQNPDTLIISSETRALAQLAGSDVDLGQISNYFYFRNPTPGKTFYKGVRAWKPGRYSQIHQHNTFRWDTLSIGNSSEKIINQTLFRETLEGVISNQFHADVPVGVMLSGGMDSSLLYALWYRQTGIPLPAYTIQVEKKYRKKYADADAAKRFVQDFPADHQLLEIDQKTVLDHWDEFIQSMDQPIGDSAGLLTWMIGKRAKSQVKVLASGAGADELWGGYKRHHAFHQFLAHKNFWVKWAPVLKKLPFGRAWKKFNSAIRPSSNETFLNFSALNNPPSDLLEDYLRVMDSGLSEYKRALDFDRQVYLVQDVLKIQDNSLMAHGIEGRSPYLDAQLVSLWKSIEDPSLLQGKPWITGCLHELGLGWISERKKTGFGLPLLEWFGDNGPFAKKVFSALREFGKTYRAALPKEVFLLSQQPENFAKNHFLVIYNLFLFSEWLKLQEQ</sequence>
<dbReference type="RefSeq" id="WP_111391525.1">
    <property type="nucleotide sequence ID" value="NZ_QKTX01000002.1"/>
</dbReference>
<evidence type="ECO:0000256" key="2">
    <source>
        <dbReference type="ARBA" id="ARBA00005752"/>
    </source>
</evidence>
<dbReference type="Proteomes" id="UP000248917">
    <property type="component" value="Unassembled WGS sequence"/>
</dbReference>
<dbReference type="GO" id="GO:0005829">
    <property type="term" value="C:cytosol"/>
    <property type="evidence" value="ECO:0007669"/>
    <property type="project" value="TreeGrafter"/>
</dbReference>
<dbReference type="NCBIfam" id="TIGR01536">
    <property type="entry name" value="asn_synth_AEB"/>
    <property type="match status" value="1"/>
</dbReference>
<dbReference type="EC" id="6.3.5.4" evidence="3"/>
<dbReference type="CDD" id="cd00712">
    <property type="entry name" value="AsnB"/>
    <property type="match status" value="1"/>
</dbReference>
<dbReference type="InterPro" id="IPR001962">
    <property type="entry name" value="Asn_synthase"/>
</dbReference>
<evidence type="ECO:0000256" key="3">
    <source>
        <dbReference type="ARBA" id="ARBA00012737"/>
    </source>
</evidence>
<evidence type="ECO:0000313" key="11">
    <source>
        <dbReference type="EMBL" id="PZV86390.1"/>
    </source>
</evidence>
<feature type="domain" description="Glutamine amidotransferase type-2" evidence="10">
    <location>
        <begin position="2"/>
        <end position="209"/>
    </location>
</feature>
<feature type="binding site" evidence="9">
    <location>
        <begin position="356"/>
        <end position="357"/>
    </location>
    <ligand>
        <name>ATP</name>
        <dbReference type="ChEBI" id="CHEBI:30616"/>
    </ligand>
</feature>
<comment type="similarity">
    <text evidence="2">Belongs to the asparagine synthetase family.</text>
</comment>
<evidence type="ECO:0000256" key="8">
    <source>
        <dbReference type="PIRSR" id="PIRSR001589-1"/>
    </source>
</evidence>
<protein>
    <recommendedName>
        <fullName evidence="3">asparagine synthase (glutamine-hydrolyzing)</fullName>
        <ecNumber evidence="3">6.3.5.4</ecNumber>
    </recommendedName>
</protein>
<proteinExistence type="inferred from homology"/>
<keyword evidence="6 8" id="KW-0315">Glutamine amidotransferase</keyword>
<evidence type="ECO:0000256" key="7">
    <source>
        <dbReference type="ARBA" id="ARBA00048741"/>
    </source>
</evidence>
<dbReference type="InterPro" id="IPR014729">
    <property type="entry name" value="Rossmann-like_a/b/a_fold"/>
</dbReference>
<evidence type="ECO:0000256" key="6">
    <source>
        <dbReference type="ARBA" id="ARBA00022962"/>
    </source>
</evidence>
<dbReference type="GO" id="GO:0006529">
    <property type="term" value="P:asparagine biosynthetic process"/>
    <property type="evidence" value="ECO:0007669"/>
    <property type="project" value="UniProtKB-KW"/>
</dbReference>
<keyword evidence="12" id="KW-1185">Reference proteome</keyword>
<keyword evidence="4 9" id="KW-0547">Nucleotide-binding</keyword>
<dbReference type="OrthoDB" id="9763290at2"/>
<dbReference type="PROSITE" id="PS51278">
    <property type="entry name" value="GATASE_TYPE_2"/>
    <property type="match status" value="1"/>
</dbReference>
<dbReference type="InterPro" id="IPR051786">
    <property type="entry name" value="ASN_synthetase/amidase"/>
</dbReference>
<gene>
    <name evidence="11" type="ORF">CLV31_102290</name>
</gene>
<feature type="binding site" evidence="9">
    <location>
        <position position="280"/>
    </location>
    <ligand>
        <name>ATP</name>
        <dbReference type="ChEBI" id="CHEBI:30616"/>
    </ligand>
</feature>
<name>A0A326RWE8_9BACT</name>
<feature type="binding site" evidence="9">
    <location>
        <position position="98"/>
    </location>
    <ligand>
        <name>L-glutamine</name>
        <dbReference type="ChEBI" id="CHEBI:58359"/>
    </ligand>
</feature>